<dbReference type="AlphaFoldDB" id="A0A931HD89"/>
<keyword evidence="2" id="KW-1185">Reference proteome</keyword>
<name>A0A931HD89_9SPHN</name>
<evidence type="ECO:0000313" key="1">
    <source>
        <dbReference type="EMBL" id="MBH0113657.1"/>
    </source>
</evidence>
<keyword evidence="1" id="KW-0132">Cell division</keyword>
<organism evidence="1 2">
    <name type="scientific">Novosphingobium aureum</name>
    <dbReference type="NCBI Taxonomy" id="2792964"/>
    <lineage>
        <taxon>Bacteria</taxon>
        <taxon>Pseudomonadati</taxon>
        <taxon>Pseudomonadota</taxon>
        <taxon>Alphaproteobacteria</taxon>
        <taxon>Sphingomonadales</taxon>
        <taxon>Sphingomonadaceae</taxon>
        <taxon>Novosphingobium</taxon>
    </lineage>
</organism>
<evidence type="ECO:0000313" key="2">
    <source>
        <dbReference type="Proteomes" id="UP000617634"/>
    </source>
</evidence>
<protein>
    <submittedName>
        <fullName evidence="1">Cell division protein ZapA</fullName>
    </submittedName>
</protein>
<dbReference type="Proteomes" id="UP000617634">
    <property type="component" value="Unassembled WGS sequence"/>
</dbReference>
<comment type="caution">
    <text evidence="1">The sequence shown here is derived from an EMBL/GenBank/DDBJ whole genome shotgun (WGS) entry which is preliminary data.</text>
</comment>
<reference evidence="1" key="1">
    <citation type="submission" date="2020-11" db="EMBL/GenBank/DDBJ databases">
        <title>Novosphingobium aureum sp. nov., a marine bacterium isolated from sediment of a salt flat.</title>
        <authorList>
            <person name="Yoo Y."/>
            <person name="Kim J.-J."/>
        </authorList>
    </citation>
    <scope>NUCLEOTIDE SEQUENCE</scope>
    <source>
        <strain evidence="1">YJ-S2-02</strain>
    </source>
</reference>
<dbReference type="GO" id="GO:0051301">
    <property type="term" value="P:cell division"/>
    <property type="evidence" value="ECO:0007669"/>
    <property type="project" value="UniProtKB-KW"/>
</dbReference>
<dbReference type="Pfam" id="PF05164">
    <property type="entry name" value="ZapA"/>
    <property type="match status" value="1"/>
</dbReference>
<dbReference type="SUPFAM" id="SSF102829">
    <property type="entry name" value="Cell division protein ZapA-like"/>
    <property type="match status" value="1"/>
</dbReference>
<proteinExistence type="predicted"/>
<gene>
    <name evidence="1" type="ORF">I5E68_11915</name>
</gene>
<accession>A0A931HD89</accession>
<dbReference type="RefSeq" id="WP_197163976.1">
    <property type="nucleotide sequence ID" value="NZ_JADZGI010000001.1"/>
</dbReference>
<keyword evidence="1" id="KW-0131">Cell cycle</keyword>
<dbReference type="InterPro" id="IPR036192">
    <property type="entry name" value="Cell_div_ZapA-like_sf"/>
</dbReference>
<sequence>MSNVSLEIGGRSFTVACGAGEEEHVAQLGREIDARVTQSGTRGLSEPRMLLFAALLLADEVHELKAMTATEPQPAEDDTGTIVAETLNMLATRIENLAQLVESGLEYETADH</sequence>
<dbReference type="InterPro" id="IPR007838">
    <property type="entry name" value="Cell_div_ZapA-like"/>
</dbReference>
<dbReference type="EMBL" id="JADZGI010000001">
    <property type="protein sequence ID" value="MBH0113657.1"/>
    <property type="molecule type" value="Genomic_DNA"/>
</dbReference>